<dbReference type="GO" id="GO:0005654">
    <property type="term" value="C:nucleoplasm"/>
    <property type="evidence" value="ECO:0007669"/>
    <property type="project" value="TreeGrafter"/>
</dbReference>
<dbReference type="Pfam" id="PF09468">
    <property type="entry name" value="RNase_H2-Ydr279"/>
    <property type="match status" value="1"/>
</dbReference>
<feature type="region of interest" description="Disordered" evidence="6">
    <location>
        <begin position="1"/>
        <end position="23"/>
    </location>
</feature>
<evidence type="ECO:0000256" key="2">
    <source>
        <dbReference type="ARBA" id="ARBA00019062"/>
    </source>
</evidence>
<organism evidence="9 10">
    <name type="scientific">Lachancea quebecensis</name>
    <dbReference type="NCBI Taxonomy" id="1654605"/>
    <lineage>
        <taxon>Eukaryota</taxon>
        <taxon>Fungi</taxon>
        <taxon>Dikarya</taxon>
        <taxon>Ascomycota</taxon>
        <taxon>Saccharomycotina</taxon>
        <taxon>Saccharomycetes</taxon>
        <taxon>Saccharomycetales</taxon>
        <taxon>Saccharomycetaceae</taxon>
        <taxon>Lachancea</taxon>
    </lineage>
</organism>
<proteinExistence type="predicted"/>
<name>A0A0P1KU13_9SACH</name>
<evidence type="ECO:0000256" key="1">
    <source>
        <dbReference type="ARBA" id="ARBA00004123"/>
    </source>
</evidence>
<comment type="subcellular location">
    <subcellularLocation>
        <location evidence="1">Nucleus</location>
    </subcellularLocation>
</comment>
<dbReference type="PANTHER" id="PTHR13383">
    <property type="entry name" value="RIBONUCLEASE H2 SUBUNIT B"/>
    <property type="match status" value="1"/>
</dbReference>
<comment type="function">
    <text evidence="4">Non catalytic subunit of RNase H2, an endonuclease that specifically degrades the RNA of RNA:DNA hybrids. Participates in DNA replication, possibly by mediating the removal of lagging-strand Okazaki fragment RNA primers during DNA replication. Mediates the excision of single ribonucleotides from DNA:RNA duplexes.</text>
</comment>
<feature type="domain" description="Ribonuclease H2 subunit B wHTH" evidence="7">
    <location>
        <begin position="132"/>
        <end position="272"/>
    </location>
</feature>
<keyword evidence="10" id="KW-1185">Reference proteome</keyword>
<evidence type="ECO:0000259" key="8">
    <source>
        <dbReference type="Pfam" id="PF17745"/>
    </source>
</evidence>
<dbReference type="GO" id="GO:0032299">
    <property type="term" value="C:ribonuclease H2 complex"/>
    <property type="evidence" value="ECO:0007669"/>
    <property type="project" value="InterPro"/>
</dbReference>
<evidence type="ECO:0000313" key="9">
    <source>
        <dbReference type="EMBL" id="CUS23704.1"/>
    </source>
</evidence>
<evidence type="ECO:0000256" key="5">
    <source>
        <dbReference type="ARBA" id="ARBA00033464"/>
    </source>
</evidence>
<protein>
    <recommendedName>
        <fullName evidence="2">Ribonuclease H2 subunit B</fullName>
    </recommendedName>
    <alternativeName>
        <fullName evidence="5">Ribonuclease HI subunit B</fullName>
    </alternativeName>
</protein>
<evidence type="ECO:0000256" key="6">
    <source>
        <dbReference type="SAM" id="MobiDB-lite"/>
    </source>
</evidence>
<evidence type="ECO:0000256" key="3">
    <source>
        <dbReference type="ARBA" id="ARBA00023242"/>
    </source>
</evidence>
<sequence length="353" mass="40277">MNVKSSSEPSHQSSKKGTTATQTMHRRIIALPKELNCEELQIFELPHSTNINSKPRIKLFCSDDKIYQIKRQTFSKGCAYNKARDASSEKYHYTSDFKPLKSGILTNGDDRRDGWLLEDGSFEFSTKYDLCFSLCGALYSKVISQDENEYQQKPLQLSEFELENRFLMTRDLHEALIDNHDKGWSNISTKILQKYLQQLCDKIEEGGDTYYKMVPSRMTKWLANKAVKVSKSLPASVPLPENLPKDILEQAKLVFACNILISLVPRPVYQNLLQYSDGEVNIAKAFQDYHRYLLDESAKEKEQQLQINAAMKVGMGNGNTKKKSTLTKRSAVAKKVTKVTKGAIDGFFSKKKR</sequence>
<dbReference type="InterPro" id="IPR019024">
    <property type="entry name" value="RNase_H2_suB_wHTH"/>
</dbReference>
<feature type="compositionally biased region" description="Low complexity" evidence="6">
    <location>
        <begin position="1"/>
        <end position="16"/>
    </location>
</feature>
<dbReference type="InterPro" id="IPR040456">
    <property type="entry name" value="RNase_H2_suB"/>
</dbReference>
<dbReference type="Proteomes" id="UP000236544">
    <property type="component" value="Unassembled WGS sequence"/>
</dbReference>
<evidence type="ECO:0000259" key="7">
    <source>
        <dbReference type="Pfam" id="PF09468"/>
    </source>
</evidence>
<dbReference type="InterPro" id="IPR041195">
    <property type="entry name" value="Rnh202_N"/>
</dbReference>
<evidence type="ECO:0000256" key="4">
    <source>
        <dbReference type="ARBA" id="ARBA00024778"/>
    </source>
</evidence>
<accession>A0A0P1KU13</accession>
<dbReference type="PANTHER" id="PTHR13383:SF11">
    <property type="entry name" value="RIBONUCLEASE H2 SUBUNIT B"/>
    <property type="match status" value="1"/>
</dbReference>
<dbReference type="Pfam" id="PF17745">
    <property type="entry name" value="Ydr279_N"/>
    <property type="match status" value="1"/>
</dbReference>
<keyword evidence="3" id="KW-0539">Nucleus</keyword>
<dbReference type="CDD" id="cd09270">
    <property type="entry name" value="RNase_H2-B"/>
    <property type="match status" value="1"/>
</dbReference>
<feature type="domain" description="Rnh202 triple barrel" evidence="8">
    <location>
        <begin position="31"/>
        <end position="129"/>
    </location>
</feature>
<dbReference type="Gene3D" id="1.10.20.120">
    <property type="match status" value="1"/>
</dbReference>
<dbReference type="OrthoDB" id="29098at2759"/>
<dbReference type="EMBL" id="LN890568">
    <property type="protein sequence ID" value="CUS23704.1"/>
    <property type="molecule type" value="Genomic_DNA"/>
</dbReference>
<dbReference type="GO" id="GO:0006401">
    <property type="term" value="P:RNA catabolic process"/>
    <property type="evidence" value="ECO:0007669"/>
    <property type="project" value="TreeGrafter"/>
</dbReference>
<gene>
    <name evidence="9" type="ORF">LAQU0_S11e02388g</name>
</gene>
<dbReference type="AlphaFoldDB" id="A0A0P1KU13"/>
<evidence type="ECO:0000313" key="10">
    <source>
        <dbReference type="Proteomes" id="UP000236544"/>
    </source>
</evidence>
<reference evidence="10" key="1">
    <citation type="submission" date="2015-10" db="EMBL/GenBank/DDBJ databases">
        <authorList>
            <person name="Devillers H."/>
        </authorList>
    </citation>
    <scope>NUCLEOTIDE SEQUENCE [LARGE SCALE GENOMIC DNA]</scope>
</reference>